<dbReference type="InterPro" id="IPR025110">
    <property type="entry name" value="AMP-bd_C"/>
</dbReference>
<dbReference type="AlphaFoldDB" id="A0A545TLT1"/>
<keyword evidence="19" id="KW-1185">Reference proteome</keyword>
<evidence type="ECO:0000256" key="11">
    <source>
        <dbReference type="ARBA" id="ARBA00023136"/>
    </source>
</evidence>
<dbReference type="SUPFAM" id="SSF56801">
    <property type="entry name" value="Acetyl-CoA synthetase-like"/>
    <property type="match status" value="1"/>
</dbReference>
<evidence type="ECO:0000256" key="3">
    <source>
        <dbReference type="ARBA" id="ARBA00005005"/>
    </source>
</evidence>
<organism evidence="18 19">
    <name type="scientific">Exilibacterium tricleocarpae</name>
    <dbReference type="NCBI Taxonomy" id="2591008"/>
    <lineage>
        <taxon>Bacteria</taxon>
        <taxon>Pseudomonadati</taxon>
        <taxon>Pseudomonadota</taxon>
        <taxon>Gammaproteobacteria</taxon>
        <taxon>Cellvibrionales</taxon>
        <taxon>Cellvibrionaceae</taxon>
        <taxon>Exilibacterium</taxon>
    </lineage>
</organism>
<dbReference type="GO" id="GO:0004467">
    <property type="term" value="F:long-chain fatty acid-CoA ligase activity"/>
    <property type="evidence" value="ECO:0007669"/>
    <property type="project" value="UniProtKB-EC"/>
</dbReference>
<evidence type="ECO:0000256" key="14">
    <source>
        <dbReference type="ARBA" id="ARBA00042773"/>
    </source>
</evidence>
<dbReference type="EMBL" id="VHSG01000013">
    <property type="protein sequence ID" value="TQV78136.1"/>
    <property type="molecule type" value="Genomic_DNA"/>
</dbReference>
<dbReference type="Proteomes" id="UP000319732">
    <property type="component" value="Unassembled WGS sequence"/>
</dbReference>
<dbReference type="Gene3D" id="3.40.50.12780">
    <property type="entry name" value="N-terminal domain of ligase-like"/>
    <property type="match status" value="1"/>
</dbReference>
<reference evidence="18 19" key="1">
    <citation type="submission" date="2019-06" db="EMBL/GenBank/DDBJ databases">
        <title>Whole genome sequence for Cellvibrionaceae sp. R142.</title>
        <authorList>
            <person name="Wang G."/>
        </authorList>
    </citation>
    <scope>NUCLEOTIDE SEQUENCE [LARGE SCALE GENOMIC DNA]</scope>
    <source>
        <strain evidence="18 19">R142</strain>
    </source>
</reference>
<evidence type="ECO:0000256" key="5">
    <source>
        <dbReference type="ARBA" id="ARBA00022598"/>
    </source>
</evidence>
<dbReference type="RefSeq" id="WP_142904915.1">
    <property type="nucleotide sequence ID" value="NZ_ML660094.1"/>
</dbReference>
<comment type="cofactor">
    <cofactor evidence="1">
        <name>Mg(2+)</name>
        <dbReference type="ChEBI" id="CHEBI:18420"/>
    </cofactor>
</comment>
<keyword evidence="6" id="KW-0547">Nucleotide-binding</keyword>
<dbReference type="InterPro" id="IPR042099">
    <property type="entry name" value="ANL_N_sf"/>
</dbReference>
<evidence type="ECO:0000256" key="15">
    <source>
        <dbReference type="SAM" id="MobiDB-lite"/>
    </source>
</evidence>
<dbReference type="PROSITE" id="PS00455">
    <property type="entry name" value="AMP_BINDING"/>
    <property type="match status" value="1"/>
</dbReference>
<evidence type="ECO:0000313" key="19">
    <source>
        <dbReference type="Proteomes" id="UP000319732"/>
    </source>
</evidence>
<keyword evidence="10" id="KW-0443">Lipid metabolism</keyword>
<evidence type="ECO:0000256" key="2">
    <source>
        <dbReference type="ARBA" id="ARBA00004170"/>
    </source>
</evidence>
<keyword evidence="11" id="KW-0472">Membrane</keyword>
<dbReference type="EC" id="6.2.1.3" evidence="12"/>
<dbReference type="PANTHER" id="PTHR43767:SF8">
    <property type="entry name" value="LONG-CHAIN-FATTY-ACID--COA LIGASE"/>
    <property type="match status" value="1"/>
</dbReference>
<sequence length="550" mass="59914">MSDRVGGEFVLNNNRTVTEVLDETFREYADNAAFTCLGHTLSYAELDRLSAQFAHFLQNCTDLKPGDRIALQMPNILQYPVALYGALRAGLVIVNTNPLYTAREIKHQLNDSGAKALVVLANIADTAAKVIADTPVKEVIVTEIADLHPPLKRVLINTAVKYLKKMVPSFSYPNQITWRTAMRLGASGQFQAVARAPEDILALQYTGGTTGVAKGAMLTHRNLVSNMEQVLLHVEETLNKGADVFVAPLPLYHIYAFNLHCVGLASVGCHSILIPNPRDIPSVVKALRGHRITGFVGLNTLFNALVRDPGFRDLDFSALRITSSGGMALTEDAASKWKEVTGIEPSEGYGLTETSPTVSSNPPGAIQRGTVGTPLPETELKIIDEQGRTLPAGEAGELCVRGPQVMKGYWQRPEATAEILDGEGWLKTGDMAVLQEDGYLRIVDRKKDMIIVSGFNVYPNEIEDVVCQHPAVLEAAAIGVADEKSGEAVKLFVVVSDSAVTAETIRDYCRENLTAYKVPRFIEFSDDLPKSNVGKILRRELKEKETSAAA</sequence>
<evidence type="ECO:0000256" key="10">
    <source>
        <dbReference type="ARBA" id="ARBA00023098"/>
    </source>
</evidence>
<keyword evidence="7" id="KW-0276">Fatty acid metabolism</keyword>
<dbReference type="InterPro" id="IPR000873">
    <property type="entry name" value="AMP-dep_synth/lig_dom"/>
</dbReference>
<dbReference type="PANTHER" id="PTHR43767">
    <property type="entry name" value="LONG-CHAIN-FATTY-ACID--COA LIGASE"/>
    <property type="match status" value="1"/>
</dbReference>
<keyword evidence="9" id="KW-0460">Magnesium</keyword>
<feature type="region of interest" description="Disordered" evidence="15">
    <location>
        <begin position="346"/>
        <end position="372"/>
    </location>
</feature>
<dbReference type="GO" id="GO:0005524">
    <property type="term" value="F:ATP binding"/>
    <property type="evidence" value="ECO:0007669"/>
    <property type="project" value="UniProtKB-KW"/>
</dbReference>
<gene>
    <name evidence="18" type="ORF">FKG94_13740</name>
</gene>
<evidence type="ECO:0000256" key="8">
    <source>
        <dbReference type="ARBA" id="ARBA00022840"/>
    </source>
</evidence>
<evidence type="ECO:0000256" key="1">
    <source>
        <dbReference type="ARBA" id="ARBA00001946"/>
    </source>
</evidence>
<evidence type="ECO:0000256" key="12">
    <source>
        <dbReference type="ARBA" id="ARBA00026121"/>
    </source>
</evidence>
<evidence type="ECO:0000256" key="13">
    <source>
        <dbReference type="ARBA" id="ARBA00039545"/>
    </source>
</evidence>
<evidence type="ECO:0000256" key="4">
    <source>
        <dbReference type="ARBA" id="ARBA00006432"/>
    </source>
</evidence>
<dbReference type="Pfam" id="PF00501">
    <property type="entry name" value="AMP-binding"/>
    <property type="match status" value="1"/>
</dbReference>
<evidence type="ECO:0000259" key="17">
    <source>
        <dbReference type="Pfam" id="PF13193"/>
    </source>
</evidence>
<dbReference type="GO" id="GO:0016020">
    <property type="term" value="C:membrane"/>
    <property type="evidence" value="ECO:0007669"/>
    <property type="project" value="UniProtKB-SubCell"/>
</dbReference>
<comment type="caution">
    <text evidence="18">The sequence shown here is derived from an EMBL/GenBank/DDBJ whole genome shotgun (WGS) entry which is preliminary data.</text>
</comment>
<keyword evidence="5" id="KW-0436">Ligase</keyword>
<feature type="compositionally biased region" description="Polar residues" evidence="15">
    <location>
        <begin position="352"/>
        <end position="362"/>
    </location>
</feature>
<evidence type="ECO:0000259" key="16">
    <source>
        <dbReference type="Pfam" id="PF00501"/>
    </source>
</evidence>
<name>A0A545TLT1_9GAMM</name>
<dbReference type="FunFam" id="3.30.300.30:FF:000006">
    <property type="entry name" value="Long-chain-fatty-acid--CoA ligase FadD"/>
    <property type="match status" value="1"/>
</dbReference>
<evidence type="ECO:0000256" key="9">
    <source>
        <dbReference type="ARBA" id="ARBA00022842"/>
    </source>
</evidence>
<feature type="domain" description="AMP-binding enzyme C-terminal" evidence="17">
    <location>
        <begin position="461"/>
        <end position="535"/>
    </location>
</feature>
<comment type="subcellular location">
    <subcellularLocation>
        <location evidence="2">Membrane</location>
        <topology evidence="2">Peripheral membrane protein</topology>
    </subcellularLocation>
</comment>
<dbReference type="Gene3D" id="3.30.300.30">
    <property type="match status" value="1"/>
</dbReference>
<evidence type="ECO:0000313" key="18">
    <source>
        <dbReference type="EMBL" id="TQV78136.1"/>
    </source>
</evidence>
<dbReference type="CDD" id="cd05936">
    <property type="entry name" value="FC-FACS_FadD_like"/>
    <property type="match status" value="1"/>
</dbReference>
<accession>A0A545TLT1</accession>
<protein>
    <recommendedName>
        <fullName evidence="13">Long-chain-fatty-acid--CoA ligase</fullName>
        <ecNumber evidence="12">6.2.1.3</ecNumber>
    </recommendedName>
    <alternativeName>
        <fullName evidence="14">Long-chain acyl-CoA synthetase</fullName>
    </alternativeName>
</protein>
<dbReference type="Pfam" id="PF13193">
    <property type="entry name" value="AMP-binding_C"/>
    <property type="match status" value="1"/>
</dbReference>
<dbReference type="InterPro" id="IPR050237">
    <property type="entry name" value="ATP-dep_AMP-bd_enzyme"/>
</dbReference>
<proteinExistence type="inferred from homology"/>
<dbReference type="OrthoDB" id="9803968at2"/>
<evidence type="ECO:0000256" key="7">
    <source>
        <dbReference type="ARBA" id="ARBA00022832"/>
    </source>
</evidence>
<dbReference type="InterPro" id="IPR020845">
    <property type="entry name" value="AMP-binding_CS"/>
</dbReference>
<dbReference type="InterPro" id="IPR045851">
    <property type="entry name" value="AMP-bd_C_sf"/>
</dbReference>
<evidence type="ECO:0000256" key="6">
    <source>
        <dbReference type="ARBA" id="ARBA00022741"/>
    </source>
</evidence>
<feature type="domain" description="AMP-dependent synthetase/ligase" evidence="16">
    <location>
        <begin position="22"/>
        <end position="410"/>
    </location>
</feature>
<comment type="pathway">
    <text evidence="3">Lipid metabolism; fatty acid beta-oxidation.</text>
</comment>
<dbReference type="FunFam" id="3.40.50.12780:FF:000003">
    <property type="entry name" value="Long-chain-fatty-acid--CoA ligase FadD"/>
    <property type="match status" value="1"/>
</dbReference>
<comment type="similarity">
    <text evidence="4">Belongs to the ATP-dependent AMP-binding enzyme family.</text>
</comment>
<keyword evidence="8" id="KW-0067">ATP-binding</keyword>